<gene>
    <name evidence="6" type="ORF">PMAA_078640</name>
</gene>
<proteinExistence type="predicted"/>
<dbReference type="VEuPathDB" id="FungiDB:PMAA_078640"/>
<dbReference type="HOGENOM" id="CLU_000288_34_2_1"/>
<dbReference type="InterPro" id="IPR054471">
    <property type="entry name" value="GPIID_WHD"/>
</dbReference>
<dbReference type="Gene3D" id="3.40.50.300">
    <property type="entry name" value="P-loop containing nucleotide triphosphate hydrolases"/>
    <property type="match status" value="1"/>
</dbReference>
<feature type="repeat" description="ANK" evidence="2">
    <location>
        <begin position="917"/>
        <end position="949"/>
    </location>
</feature>
<keyword evidence="7" id="KW-1185">Reference proteome</keyword>
<dbReference type="InterPro" id="IPR002110">
    <property type="entry name" value="Ankyrin_rpt"/>
</dbReference>
<dbReference type="PhylomeDB" id="B6QDW6"/>
<feature type="domain" description="GPI inositol-deacylase winged helix" evidence="3">
    <location>
        <begin position="702"/>
        <end position="785"/>
    </location>
</feature>
<evidence type="ECO:0000259" key="3">
    <source>
        <dbReference type="Pfam" id="PF22939"/>
    </source>
</evidence>
<evidence type="ECO:0000256" key="1">
    <source>
        <dbReference type="ARBA" id="ARBA00022737"/>
    </source>
</evidence>
<evidence type="ECO:0000313" key="6">
    <source>
        <dbReference type="EMBL" id="EEA23837.1"/>
    </source>
</evidence>
<dbReference type="PANTHER" id="PTHR46082">
    <property type="entry name" value="ATP/GTP-BINDING PROTEIN-RELATED"/>
    <property type="match status" value="1"/>
</dbReference>
<dbReference type="InterPro" id="IPR027417">
    <property type="entry name" value="P-loop_NTPase"/>
</dbReference>
<feature type="repeat" description="ANK" evidence="2">
    <location>
        <begin position="982"/>
        <end position="1014"/>
    </location>
</feature>
<evidence type="ECO:0000313" key="7">
    <source>
        <dbReference type="Proteomes" id="UP000001294"/>
    </source>
</evidence>
<dbReference type="Pfam" id="PF23239">
    <property type="entry name" value="DUF7069"/>
    <property type="match status" value="1"/>
</dbReference>
<protein>
    <submittedName>
        <fullName evidence="6">Ankyrin repeat-containing protein, putative</fullName>
    </submittedName>
</protein>
<feature type="repeat" description="ANK" evidence="2">
    <location>
        <begin position="1015"/>
        <end position="1040"/>
    </location>
</feature>
<dbReference type="SUPFAM" id="SSF52540">
    <property type="entry name" value="P-loop containing nucleoside triphosphate hydrolases"/>
    <property type="match status" value="1"/>
</dbReference>
<dbReference type="SUPFAM" id="SSF48403">
    <property type="entry name" value="Ankyrin repeat"/>
    <property type="match status" value="1"/>
</dbReference>
<evidence type="ECO:0000259" key="5">
    <source>
        <dbReference type="Pfam" id="PF24883"/>
    </source>
</evidence>
<dbReference type="InterPro" id="IPR036770">
    <property type="entry name" value="Ankyrin_rpt-contain_sf"/>
</dbReference>
<name>B6QDW6_TALMQ</name>
<dbReference type="InterPro" id="IPR055497">
    <property type="entry name" value="DUF7069"/>
</dbReference>
<dbReference type="PROSITE" id="PS50088">
    <property type="entry name" value="ANK_REPEAT"/>
    <property type="match status" value="4"/>
</dbReference>
<dbReference type="InterPro" id="IPR056884">
    <property type="entry name" value="NPHP3-like_N"/>
</dbReference>
<dbReference type="OrthoDB" id="4772757at2759"/>
<dbReference type="GO" id="GO:0003824">
    <property type="term" value="F:catalytic activity"/>
    <property type="evidence" value="ECO:0007669"/>
    <property type="project" value="InterPro"/>
</dbReference>
<keyword evidence="2" id="KW-0040">ANK repeat</keyword>
<keyword evidence="1" id="KW-0677">Repeat</keyword>
<dbReference type="PANTHER" id="PTHR46082:SF11">
    <property type="entry name" value="AAA+ ATPASE DOMAIN-CONTAINING PROTEIN-RELATED"/>
    <property type="match status" value="1"/>
</dbReference>
<dbReference type="Pfam" id="PF12796">
    <property type="entry name" value="Ank_2"/>
    <property type="match status" value="2"/>
</dbReference>
<dbReference type="SMART" id="SM00248">
    <property type="entry name" value="ANK"/>
    <property type="match status" value="5"/>
</dbReference>
<dbReference type="InterPro" id="IPR053137">
    <property type="entry name" value="NLR-like"/>
</dbReference>
<dbReference type="SUPFAM" id="SSF53167">
    <property type="entry name" value="Purine and uridine phosphorylases"/>
    <property type="match status" value="1"/>
</dbReference>
<dbReference type="AlphaFoldDB" id="B6QDW6"/>
<dbReference type="Proteomes" id="UP000001294">
    <property type="component" value="Unassembled WGS sequence"/>
</dbReference>
<feature type="domain" description="Nephrocystin 3-like N-terminal" evidence="5">
    <location>
        <begin position="416"/>
        <end position="584"/>
    </location>
</feature>
<dbReference type="Pfam" id="PF24883">
    <property type="entry name" value="NPHP3_N"/>
    <property type="match status" value="1"/>
</dbReference>
<dbReference type="PROSITE" id="PS50297">
    <property type="entry name" value="ANK_REP_REGION"/>
    <property type="match status" value="4"/>
</dbReference>
<dbReference type="Gene3D" id="1.25.40.20">
    <property type="entry name" value="Ankyrin repeat-containing domain"/>
    <property type="match status" value="1"/>
</dbReference>
<feature type="repeat" description="ANK" evidence="2">
    <location>
        <begin position="948"/>
        <end position="980"/>
    </location>
</feature>
<sequence>MAGRQYTHEDYTIGWICALPKTELVADAAMLDEEHPMLPAADPQDANSYLLGRIGDHNVVIACLPAETTGKVSAATVVTDMIRSFPSIRFGMMVGIGGGVPRRFYPEQGTADEILEDDFDEWDDEMEEVPDIRLGDVVVSLHTKSTEAVVQYDFGKSMQEKQFVHTGGKLNKPPRIVLNAVAQLQANHIRGHHKIPGLLSKMLTNNPAMMRFQYPGLEKDRLFRPDVVHVEGKKSCKDCCGLNNANVVKRNGRSDTVHKIHYGTIGSADQVMKDAILRDQWALKENILCFEMEAAGLMDSFPCLVVRGICDYADSHKNKMWQPYAAAMAAAYAKELLLVIPGQGLTKLSPIKQLLHLTEQIVAVNSSLEKAFEQRENHHDDQVMRNLTEDQRRCHQVFKTSTYERFKTINPNRVEGTCKWVLSSLEYLHWWNALSNDLLWISADPGCGKSVLAKSLIDDVFAASDSNTSIVYFFFKDNDEQNNLATAFCAVLHQLFSLQPQLLRHALPFWERNKEKIQYEVDDMWRIFMATMSDPAFGNTICVFDALDECRDHDQKQLIERLRDFHNRSPASQGNWLKFLVTSRPYDDIQDRFRPVTECFPQIHLRGEEENDQIHKEINLVVKVKLAELGKDLNLRADTQERLDRELCEMKHRTYLWLYLALDDIKRTLKNSLRPDLETIPPLPKNVPEAYKRILDRVPSDQKAKVETILRIIVGARRPLTVQEMAMALGLATTPGAETTTEAGLSPKGLDEKIRQLCGLFVFIQESKIYLIHQTAREFLTSKQDRSANIHWHLEQRKTEIQMTEICVGYLLMNDLVSNHEKHARSLLEYSAENWADHFRNVLSPENELVQQVLKLYDVTTDVFHLWFPMPWMLKRLFYQRPSRMNALHLAASNGHQEILSLVAVDEPEAIDQVDGSGRNALQWACDLVHCNVVQWLLDKGADVNANDIFSALFYAVKGGHLEIVQRLLEQGADVNVDCGDDYGSVLQIAANQGHGNIVKRLLEKGADVNAHSGEYGNALYAAVEGGHLEIVERLLENGAADFNAPFHRPTKHGSIYAHDGGSVGSTPSPGRTASAIISVKLGRGWLWILTSRWN</sequence>
<evidence type="ECO:0000259" key="4">
    <source>
        <dbReference type="Pfam" id="PF23239"/>
    </source>
</evidence>
<dbReference type="Pfam" id="PF22939">
    <property type="entry name" value="WHD_GPIID"/>
    <property type="match status" value="1"/>
</dbReference>
<organism evidence="6 7">
    <name type="scientific">Talaromyces marneffei (strain ATCC 18224 / CBS 334.59 / QM 7333)</name>
    <name type="common">Penicillium marneffei</name>
    <dbReference type="NCBI Taxonomy" id="441960"/>
    <lineage>
        <taxon>Eukaryota</taxon>
        <taxon>Fungi</taxon>
        <taxon>Dikarya</taxon>
        <taxon>Ascomycota</taxon>
        <taxon>Pezizomycotina</taxon>
        <taxon>Eurotiomycetes</taxon>
        <taxon>Eurotiomycetidae</taxon>
        <taxon>Eurotiales</taxon>
        <taxon>Trichocomaceae</taxon>
        <taxon>Talaromyces</taxon>
        <taxon>Talaromyces sect. Talaromyces</taxon>
    </lineage>
</organism>
<dbReference type="PRINTS" id="PR01415">
    <property type="entry name" value="ANKYRIN"/>
</dbReference>
<accession>B6QDW6</accession>
<feature type="domain" description="DUF7069" evidence="4">
    <location>
        <begin position="614"/>
        <end position="671"/>
    </location>
</feature>
<dbReference type="Gene3D" id="3.40.50.1580">
    <property type="entry name" value="Nucleoside phosphorylase domain"/>
    <property type="match status" value="1"/>
</dbReference>
<dbReference type="GO" id="GO:0009116">
    <property type="term" value="P:nucleoside metabolic process"/>
    <property type="evidence" value="ECO:0007669"/>
    <property type="project" value="InterPro"/>
</dbReference>
<dbReference type="InterPro" id="IPR035994">
    <property type="entry name" value="Nucleoside_phosphorylase_sf"/>
</dbReference>
<evidence type="ECO:0000256" key="2">
    <source>
        <dbReference type="PROSITE-ProRule" id="PRU00023"/>
    </source>
</evidence>
<dbReference type="EMBL" id="DS995901">
    <property type="protein sequence ID" value="EEA23837.1"/>
    <property type="molecule type" value="Genomic_DNA"/>
</dbReference>
<reference evidence="7" key="1">
    <citation type="journal article" date="2015" name="Genome Announc.">
        <title>Genome sequence of the AIDS-associated pathogen Penicillium marneffei (ATCC18224) and its near taxonomic relative Talaromyces stipitatus (ATCC10500).</title>
        <authorList>
            <person name="Nierman W.C."/>
            <person name="Fedorova-Abrams N.D."/>
            <person name="Andrianopoulos A."/>
        </authorList>
    </citation>
    <scope>NUCLEOTIDE SEQUENCE [LARGE SCALE GENOMIC DNA]</scope>
    <source>
        <strain evidence="7">ATCC 18224 / CBS 334.59 / QM 7333</strain>
    </source>
</reference>